<keyword evidence="4" id="KW-1185">Reference proteome</keyword>
<dbReference type="PANTHER" id="PTHR43591:SF24">
    <property type="entry name" value="2-METHOXY-6-POLYPRENYL-1,4-BENZOQUINOL METHYLASE, MITOCHONDRIAL"/>
    <property type="match status" value="1"/>
</dbReference>
<protein>
    <submittedName>
        <fullName evidence="3">Methyltransferase domain-containing protein</fullName>
    </submittedName>
</protein>
<dbReference type="SUPFAM" id="SSF53335">
    <property type="entry name" value="S-adenosyl-L-methionine-dependent methyltransferases"/>
    <property type="match status" value="1"/>
</dbReference>
<accession>A0A6L3VT74</accession>
<dbReference type="PANTHER" id="PTHR43591">
    <property type="entry name" value="METHYLTRANSFERASE"/>
    <property type="match status" value="1"/>
</dbReference>
<feature type="domain" description="Methyltransferase" evidence="2">
    <location>
        <begin position="64"/>
        <end position="156"/>
    </location>
</feature>
<keyword evidence="3" id="KW-0489">Methyltransferase</keyword>
<name>A0A6L3VT74_9ACTN</name>
<dbReference type="Gene3D" id="3.40.50.150">
    <property type="entry name" value="Vaccinia Virus protein VP39"/>
    <property type="match status" value="1"/>
</dbReference>
<evidence type="ECO:0000259" key="2">
    <source>
        <dbReference type="Pfam" id="PF13649"/>
    </source>
</evidence>
<evidence type="ECO:0000256" key="1">
    <source>
        <dbReference type="SAM" id="MobiDB-lite"/>
    </source>
</evidence>
<dbReference type="GO" id="GO:0032259">
    <property type="term" value="P:methylation"/>
    <property type="evidence" value="ECO:0007669"/>
    <property type="project" value="UniProtKB-KW"/>
</dbReference>
<dbReference type="InterPro" id="IPR041698">
    <property type="entry name" value="Methyltransf_25"/>
</dbReference>
<evidence type="ECO:0000313" key="4">
    <source>
        <dbReference type="Proteomes" id="UP000483004"/>
    </source>
</evidence>
<gene>
    <name evidence="3" type="ORF">F9B16_18415</name>
</gene>
<proteinExistence type="predicted"/>
<organism evidence="3 4">
    <name type="scientific">Actinomadura montaniterrae</name>
    <dbReference type="NCBI Taxonomy" id="1803903"/>
    <lineage>
        <taxon>Bacteria</taxon>
        <taxon>Bacillati</taxon>
        <taxon>Actinomycetota</taxon>
        <taxon>Actinomycetes</taxon>
        <taxon>Streptosporangiales</taxon>
        <taxon>Thermomonosporaceae</taxon>
        <taxon>Actinomadura</taxon>
    </lineage>
</organism>
<feature type="compositionally biased region" description="Basic and acidic residues" evidence="1">
    <location>
        <begin position="7"/>
        <end position="22"/>
    </location>
</feature>
<dbReference type="EMBL" id="WBMR01000047">
    <property type="protein sequence ID" value="KAB2380151.1"/>
    <property type="molecule type" value="Genomic_DNA"/>
</dbReference>
<feature type="region of interest" description="Disordered" evidence="1">
    <location>
        <begin position="1"/>
        <end position="24"/>
    </location>
</feature>
<dbReference type="OrthoDB" id="9795634at2"/>
<reference evidence="3 4" key="1">
    <citation type="submission" date="2019-09" db="EMBL/GenBank/DDBJ databases">
        <title>Actinomadura physcomitrii sp. nov., a novel actinomycete isolated from moss [Physcomitrium sphaericum (Ludw) Fuernr].</title>
        <authorList>
            <person name="Liu C."/>
            <person name="Zhuang X."/>
        </authorList>
    </citation>
    <scope>NUCLEOTIDE SEQUENCE [LARGE SCALE GENOMIC DNA]</scope>
    <source>
        <strain evidence="3 4">CYP1-1B</strain>
    </source>
</reference>
<dbReference type="Proteomes" id="UP000483004">
    <property type="component" value="Unassembled WGS sequence"/>
</dbReference>
<comment type="caution">
    <text evidence="3">The sequence shown here is derived from an EMBL/GenBank/DDBJ whole genome shotgun (WGS) entry which is preliminary data.</text>
</comment>
<dbReference type="GO" id="GO:0008168">
    <property type="term" value="F:methyltransferase activity"/>
    <property type="evidence" value="ECO:0007669"/>
    <property type="project" value="UniProtKB-KW"/>
</dbReference>
<dbReference type="Pfam" id="PF13649">
    <property type="entry name" value="Methyltransf_25"/>
    <property type="match status" value="1"/>
</dbReference>
<keyword evidence="3" id="KW-0808">Transferase</keyword>
<evidence type="ECO:0000313" key="3">
    <source>
        <dbReference type="EMBL" id="KAB2380151.1"/>
    </source>
</evidence>
<sequence>MPGMSDDQGRHRGEIGTMRDDIGGVDTGAGGTWASGDYARVGNRWLLVGELLCETAGIRPGERVIDVATGTGNTALAAARRFADVTGVDYVPALLEHARARAAAEGLDVRFEHGDALELAHPDGAFDVAVSTFGVQYVPDQERAAAELLRVVRPGGRIALASWAPDGYLGELLRLVGRYTAGASGDAAPTRWGTAKHLERLLGPHASSLECAERQWRFRFRSPADMIGYFRAYFGPLTVAFDVLDDAGREALTADLTRHIEAAGAAPGGTVEVPSTYLEAVAVLAS</sequence>
<dbReference type="AlphaFoldDB" id="A0A6L3VT74"/>
<dbReference type="InterPro" id="IPR029063">
    <property type="entry name" value="SAM-dependent_MTases_sf"/>
</dbReference>
<dbReference type="CDD" id="cd02440">
    <property type="entry name" value="AdoMet_MTases"/>
    <property type="match status" value="1"/>
</dbReference>